<dbReference type="Proteomes" id="UP000000763">
    <property type="component" value="Chromosome 2"/>
</dbReference>
<dbReference type="InterPro" id="IPR036514">
    <property type="entry name" value="SGNH_hydro_sf"/>
</dbReference>
<keyword evidence="1" id="KW-0378">Hydrolase</keyword>
<organism evidence="3 4">
    <name type="scientific">Oryza sativa subsp. japonica</name>
    <name type="common">Rice</name>
    <dbReference type="NCBI Taxonomy" id="39947"/>
    <lineage>
        <taxon>Eukaryota</taxon>
        <taxon>Viridiplantae</taxon>
        <taxon>Streptophyta</taxon>
        <taxon>Embryophyta</taxon>
        <taxon>Tracheophyta</taxon>
        <taxon>Spermatophyta</taxon>
        <taxon>Magnoliopsida</taxon>
        <taxon>Liliopsida</taxon>
        <taxon>Poales</taxon>
        <taxon>Poaceae</taxon>
        <taxon>BOP clade</taxon>
        <taxon>Oryzoideae</taxon>
        <taxon>Oryzeae</taxon>
        <taxon>Oryzinae</taxon>
        <taxon>Oryza</taxon>
        <taxon>Oryza sativa</taxon>
    </lineage>
</organism>
<sequence>MMRLKVTILVVAFVLSAGVHISAAAAAAGQREEVHLVPAVYVFGDSTVDVGNNQYLPGNSPLQLPYGIDFPHSRPTGRFSNGYNVADFIGPCIFRLKLFGAM</sequence>
<dbReference type="AlphaFoldDB" id="A0A0P0VPE5"/>
<dbReference type="PANTHER" id="PTHR45648">
    <property type="entry name" value="GDSL LIPASE/ACYLHYDROLASE FAMILY PROTEIN (AFU_ORTHOLOGUE AFUA_4G14700)"/>
    <property type="match status" value="1"/>
</dbReference>
<evidence type="ECO:0000313" key="3">
    <source>
        <dbReference type="EMBL" id="BAD15756.1"/>
    </source>
</evidence>
<reference evidence="4" key="1">
    <citation type="journal article" date="2005" name="Nature">
        <title>The map-based sequence of the rice genome.</title>
        <authorList>
            <consortium name="International rice genome sequencing project (IRGSP)"/>
            <person name="Matsumoto T."/>
            <person name="Wu J."/>
            <person name="Kanamori H."/>
            <person name="Katayose Y."/>
            <person name="Fujisawa M."/>
            <person name="Namiki N."/>
            <person name="Mizuno H."/>
            <person name="Yamamoto K."/>
            <person name="Antonio B.A."/>
            <person name="Baba T."/>
            <person name="Sakata K."/>
            <person name="Nagamura Y."/>
            <person name="Aoki H."/>
            <person name="Arikawa K."/>
            <person name="Arita K."/>
            <person name="Bito T."/>
            <person name="Chiden Y."/>
            <person name="Fujitsuka N."/>
            <person name="Fukunaka R."/>
            <person name="Hamada M."/>
            <person name="Harada C."/>
            <person name="Hayashi A."/>
            <person name="Hijishita S."/>
            <person name="Honda M."/>
            <person name="Hosokawa S."/>
            <person name="Ichikawa Y."/>
            <person name="Idonuma A."/>
            <person name="Iijima M."/>
            <person name="Ikeda M."/>
            <person name="Ikeno M."/>
            <person name="Ito K."/>
            <person name="Ito S."/>
            <person name="Ito T."/>
            <person name="Ito Y."/>
            <person name="Ito Y."/>
            <person name="Iwabuchi A."/>
            <person name="Kamiya K."/>
            <person name="Karasawa W."/>
            <person name="Kurita K."/>
            <person name="Katagiri S."/>
            <person name="Kikuta A."/>
            <person name="Kobayashi H."/>
            <person name="Kobayashi N."/>
            <person name="Machita K."/>
            <person name="Maehara T."/>
            <person name="Masukawa M."/>
            <person name="Mizubayashi T."/>
            <person name="Mukai Y."/>
            <person name="Nagasaki H."/>
            <person name="Nagata Y."/>
            <person name="Naito S."/>
            <person name="Nakashima M."/>
            <person name="Nakama Y."/>
            <person name="Nakamichi Y."/>
            <person name="Nakamura M."/>
            <person name="Meguro A."/>
            <person name="Negishi M."/>
            <person name="Ohta I."/>
            <person name="Ohta T."/>
            <person name="Okamoto M."/>
            <person name="Ono N."/>
            <person name="Saji S."/>
            <person name="Sakaguchi M."/>
            <person name="Sakai K."/>
            <person name="Shibata M."/>
            <person name="Shimokawa T."/>
            <person name="Song J."/>
            <person name="Takazaki Y."/>
            <person name="Terasawa K."/>
            <person name="Tsugane M."/>
            <person name="Tsuji K."/>
            <person name="Ueda S."/>
            <person name="Waki K."/>
            <person name="Yamagata H."/>
            <person name="Yamamoto M."/>
            <person name="Yamamoto S."/>
            <person name="Yamane H."/>
            <person name="Yoshiki S."/>
            <person name="Yoshihara R."/>
            <person name="Yukawa K."/>
            <person name="Zhong H."/>
            <person name="Yano M."/>
            <person name="Yuan Q."/>
            <person name="Ouyang S."/>
            <person name="Liu J."/>
            <person name="Jones K.M."/>
            <person name="Gansberger K."/>
            <person name="Moffat K."/>
            <person name="Hill J."/>
            <person name="Bera J."/>
            <person name="Fadrosh D."/>
            <person name="Jin S."/>
            <person name="Johri S."/>
            <person name="Kim M."/>
            <person name="Overton L."/>
            <person name="Reardon M."/>
            <person name="Tsitrin T."/>
            <person name="Vuong H."/>
            <person name="Weaver B."/>
            <person name="Ciecko A."/>
            <person name="Tallon L."/>
            <person name="Jackson J."/>
            <person name="Pai G."/>
            <person name="Aken S.V."/>
            <person name="Utterback T."/>
            <person name="Reidmuller S."/>
            <person name="Feldblyum T."/>
            <person name="Hsiao J."/>
            <person name="Zismann V."/>
            <person name="Iobst S."/>
            <person name="de Vazeille A.R."/>
            <person name="Buell C.R."/>
            <person name="Ying K."/>
            <person name="Li Y."/>
            <person name="Lu T."/>
            <person name="Huang Y."/>
            <person name="Zhao Q."/>
            <person name="Feng Q."/>
            <person name="Zhang L."/>
            <person name="Zhu J."/>
            <person name="Weng Q."/>
            <person name="Mu J."/>
            <person name="Lu Y."/>
            <person name="Fan D."/>
            <person name="Liu Y."/>
            <person name="Guan J."/>
            <person name="Zhang Y."/>
            <person name="Yu S."/>
            <person name="Liu X."/>
            <person name="Zhang Y."/>
            <person name="Hong G."/>
            <person name="Han B."/>
            <person name="Choisne N."/>
            <person name="Demange N."/>
            <person name="Orjeda G."/>
            <person name="Samain S."/>
            <person name="Cattolico L."/>
            <person name="Pelletier E."/>
            <person name="Couloux A."/>
            <person name="Segurens B."/>
            <person name="Wincker P."/>
            <person name="D'Hont A."/>
            <person name="Scarpelli C."/>
            <person name="Weissenbach J."/>
            <person name="Salanoubat M."/>
            <person name="Quetier F."/>
            <person name="Yu Y."/>
            <person name="Kim H.R."/>
            <person name="Rambo T."/>
            <person name="Currie J."/>
            <person name="Collura K."/>
            <person name="Luo M."/>
            <person name="Yang T."/>
            <person name="Ammiraju J.S.S."/>
            <person name="Engler F."/>
            <person name="Soderlund C."/>
            <person name="Wing R.A."/>
            <person name="Palmer L.E."/>
            <person name="de la Bastide M."/>
            <person name="Spiegel L."/>
            <person name="Nascimento L."/>
            <person name="Zutavern T."/>
            <person name="O'Shaughnessy A."/>
            <person name="Dike S."/>
            <person name="Dedhia N."/>
            <person name="Preston R."/>
            <person name="Balija V."/>
            <person name="McCombie W.R."/>
            <person name="Chow T."/>
            <person name="Chen H."/>
            <person name="Chung M."/>
            <person name="Chen C."/>
            <person name="Shaw J."/>
            <person name="Wu H."/>
            <person name="Hsiao K."/>
            <person name="Chao Y."/>
            <person name="Chu M."/>
            <person name="Cheng C."/>
            <person name="Hour A."/>
            <person name="Lee P."/>
            <person name="Lin S."/>
            <person name="Lin Y."/>
            <person name="Liou J."/>
            <person name="Liu S."/>
            <person name="Hsing Y."/>
            <person name="Raghuvanshi S."/>
            <person name="Mohanty A."/>
            <person name="Bharti A.K."/>
            <person name="Gaur A."/>
            <person name="Gupta V."/>
            <person name="Kumar D."/>
            <person name="Ravi V."/>
            <person name="Vij S."/>
            <person name="Kapur A."/>
            <person name="Khurana P."/>
            <person name="Khurana P."/>
            <person name="Khurana J.P."/>
            <person name="Tyagi A.K."/>
            <person name="Gaikwad K."/>
            <person name="Singh A."/>
            <person name="Dalal V."/>
            <person name="Srivastava S."/>
            <person name="Dixit A."/>
            <person name="Pal A.K."/>
            <person name="Ghazi I.A."/>
            <person name="Yadav M."/>
            <person name="Pandit A."/>
            <person name="Bhargava A."/>
            <person name="Sureshbabu K."/>
            <person name="Batra K."/>
            <person name="Sharma T.R."/>
            <person name="Mohapatra T."/>
            <person name="Singh N.K."/>
            <person name="Messing J."/>
            <person name="Nelson A.B."/>
            <person name="Fuks G."/>
            <person name="Kavchok S."/>
            <person name="Keizer G."/>
            <person name="Linton E."/>
            <person name="Llaca V."/>
            <person name="Song R."/>
            <person name="Tanyolac B."/>
            <person name="Young S."/>
            <person name="Ho-Il K."/>
            <person name="Hahn J.H."/>
            <person name="Sangsakoo G."/>
            <person name="Vanavichit A."/>
            <person name="de Mattos Luiz.A.T."/>
            <person name="Zimmer P.D."/>
            <person name="Malone G."/>
            <person name="Dellagostin O."/>
            <person name="de Oliveira A.C."/>
            <person name="Bevan M."/>
            <person name="Bancroft I."/>
            <person name="Minx P."/>
            <person name="Cordum H."/>
            <person name="Wilson R."/>
            <person name="Cheng Z."/>
            <person name="Jin W."/>
            <person name="Jiang J."/>
            <person name="Leong S.A."/>
            <person name="Iwama H."/>
            <person name="Gojobori T."/>
            <person name="Itoh T."/>
            <person name="Niimura Y."/>
            <person name="Fujii Y."/>
            <person name="Habara T."/>
            <person name="Sakai H."/>
            <person name="Sato Y."/>
            <person name="Wilson G."/>
            <person name="Kumar K."/>
            <person name="McCouch S."/>
            <person name="Juretic N."/>
            <person name="Hoen D."/>
            <person name="Wright S."/>
            <person name="Bruskiewich R."/>
            <person name="Bureau T."/>
            <person name="Miyao A."/>
            <person name="Hirochika H."/>
            <person name="Nishikawa T."/>
            <person name="Kadowaki K."/>
            <person name="Sugiura M."/>
            <person name="Burr B."/>
            <person name="Sasaki T."/>
        </authorList>
    </citation>
    <scope>NUCLEOTIDE SEQUENCE [LARGE SCALE GENOMIC DNA]</scope>
    <source>
        <strain evidence="4">cv. Nipponbare</strain>
    </source>
</reference>
<reference evidence="4" key="2">
    <citation type="journal article" date="2008" name="Nucleic Acids Res.">
        <title>The rice annotation project database (RAP-DB): 2008 update.</title>
        <authorList>
            <consortium name="The rice annotation project (RAP)"/>
        </authorList>
    </citation>
    <scope>GENOME REANNOTATION</scope>
    <source>
        <strain evidence="4">cv. Nipponbare</strain>
    </source>
</reference>
<feature type="signal peptide" evidence="2">
    <location>
        <begin position="1"/>
        <end position="18"/>
    </location>
</feature>
<evidence type="ECO:0008006" key="5">
    <source>
        <dbReference type="Google" id="ProtNLM"/>
    </source>
</evidence>
<evidence type="ECO:0000256" key="2">
    <source>
        <dbReference type="SAM" id="SignalP"/>
    </source>
</evidence>
<evidence type="ECO:0000313" key="4">
    <source>
        <dbReference type="Proteomes" id="UP000000763"/>
    </source>
</evidence>
<protein>
    <recommendedName>
        <fullName evidence="5">GDSL esterase/lipase</fullName>
    </recommendedName>
</protein>
<dbReference type="Gramene" id="Os02t0740400-01">
    <property type="protein sequence ID" value="Os02t0740400-01"/>
    <property type="gene ID" value="Os02g0740400"/>
</dbReference>
<accession>A0A0P0VPE5</accession>
<dbReference type="EMBL" id="AP004815">
    <property type="protein sequence ID" value="BAD15756.1"/>
    <property type="molecule type" value="Genomic_DNA"/>
</dbReference>
<dbReference type="InterPro" id="IPR051058">
    <property type="entry name" value="GDSL_Est/Lipase"/>
</dbReference>
<gene>
    <name evidence="3" type="primary">P0516G10.12-2</name>
</gene>
<proteinExistence type="predicted"/>
<feature type="chain" id="PRO_5024410092" description="GDSL esterase/lipase" evidence="2">
    <location>
        <begin position="19"/>
        <end position="102"/>
    </location>
</feature>
<evidence type="ECO:0000256" key="1">
    <source>
        <dbReference type="ARBA" id="ARBA00022801"/>
    </source>
</evidence>
<dbReference type="GO" id="GO:0016787">
    <property type="term" value="F:hydrolase activity"/>
    <property type="evidence" value="ECO:0007669"/>
    <property type="project" value="UniProtKB-KW"/>
</dbReference>
<dbReference type="PANTHER" id="PTHR45648:SF99">
    <property type="entry name" value="OS02G0740400 PROTEIN"/>
    <property type="match status" value="1"/>
</dbReference>
<name>A0A0P0VPE5_ORYSJ</name>
<dbReference type="Gene3D" id="3.40.50.1110">
    <property type="entry name" value="SGNH hydrolase"/>
    <property type="match status" value="1"/>
</dbReference>
<keyword evidence="2" id="KW-0732">Signal</keyword>